<evidence type="ECO:0000256" key="2">
    <source>
        <dbReference type="ARBA" id="ARBA00012438"/>
    </source>
</evidence>
<dbReference type="SUPFAM" id="SSF47384">
    <property type="entry name" value="Homodimeric domain of signal transducing histidine kinase"/>
    <property type="match status" value="1"/>
</dbReference>
<evidence type="ECO:0000256" key="1">
    <source>
        <dbReference type="ARBA" id="ARBA00000085"/>
    </source>
</evidence>
<evidence type="ECO:0000259" key="9">
    <source>
        <dbReference type="PROSITE" id="PS50109"/>
    </source>
</evidence>
<accession>A0A5C5VN33</accession>
<evidence type="ECO:0000313" key="11">
    <source>
        <dbReference type="Proteomes" id="UP000318878"/>
    </source>
</evidence>
<dbReference type="EC" id="2.7.13.3" evidence="2"/>
<dbReference type="GO" id="GO:0005524">
    <property type="term" value="F:ATP binding"/>
    <property type="evidence" value="ECO:0007669"/>
    <property type="project" value="UniProtKB-KW"/>
</dbReference>
<dbReference type="Gene3D" id="3.30.565.10">
    <property type="entry name" value="Histidine kinase-like ATPase, C-terminal domain"/>
    <property type="match status" value="1"/>
</dbReference>
<keyword evidence="3" id="KW-0597">Phosphoprotein</keyword>
<evidence type="ECO:0000256" key="3">
    <source>
        <dbReference type="ARBA" id="ARBA00022553"/>
    </source>
</evidence>
<dbReference type="AlphaFoldDB" id="A0A5C5VN33"/>
<dbReference type="SUPFAM" id="SSF55874">
    <property type="entry name" value="ATPase domain of HSP90 chaperone/DNA topoisomerase II/histidine kinase"/>
    <property type="match status" value="1"/>
</dbReference>
<dbReference type="OrthoDB" id="239518at2"/>
<keyword evidence="4 10" id="KW-0808">Transferase</keyword>
<dbReference type="Pfam" id="PF02518">
    <property type="entry name" value="HATPase_c"/>
    <property type="match status" value="1"/>
</dbReference>
<keyword evidence="5" id="KW-0547">Nucleotide-binding</keyword>
<name>A0A5C5VN33_9BACT</name>
<comment type="catalytic activity">
    <reaction evidence="1">
        <text>ATP + protein L-histidine = ADP + protein N-phospho-L-histidine.</text>
        <dbReference type="EC" id="2.7.13.3"/>
    </reaction>
</comment>
<dbReference type="InterPro" id="IPR005467">
    <property type="entry name" value="His_kinase_dom"/>
</dbReference>
<sequence>MLQSASEDDPLVGRLLDALLAELSPELREQVAAQLQTSATLSQAWSTLFRDAKLAALKQLAYGASHEINNPLANIASRAQSLLREESDPERRRQLATIYAQAMRGHAMIADLMSFARPAEPQFAPFDVVIAISEVIDSLKLTAAAQSTSICFHAPPTVTLIADRVQISAAVAAAIENSLEAITSDGEIVVTIASQEDGCLITIADSGPGAPTEVRNQAFDPFYSGREAGRGLGFGLTKCWTIAQSHHGTVSFQNVDKQGAQLCLQIPWNLSTVGHEKAD</sequence>
<protein>
    <recommendedName>
        <fullName evidence="2">histidine kinase</fullName>
        <ecNumber evidence="2">2.7.13.3</ecNumber>
    </recommendedName>
</protein>
<dbReference type="RefSeq" id="WP_146429326.1">
    <property type="nucleotide sequence ID" value="NZ_SJPF01000001.1"/>
</dbReference>
<dbReference type="PRINTS" id="PR00344">
    <property type="entry name" value="BCTRLSENSOR"/>
</dbReference>
<keyword evidence="7" id="KW-0067">ATP-binding</keyword>
<dbReference type="InterPro" id="IPR036890">
    <property type="entry name" value="HATPase_C_sf"/>
</dbReference>
<comment type="caution">
    <text evidence="10">The sequence shown here is derived from an EMBL/GenBank/DDBJ whole genome shotgun (WGS) entry which is preliminary data.</text>
</comment>
<dbReference type="PANTHER" id="PTHR43065">
    <property type="entry name" value="SENSOR HISTIDINE KINASE"/>
    <property type="match status" value="1"/>
</dbReference>
<evidence type="ECO:0000313" key="10">
    <source>
        <dbReference type="EMBL" id="TWT39129.1"/>
    </source>
</evidence>
<organism evidence="10 11">
    <name type="scientific">Blastopirellula retiformator</name>
    <dbReference type="NCBI Taxonomy" id="2527970"/>
    <lineage>
        <taxon>Bacteria</taxon>
        <taxon>Pseudomonadati</taxon>
        <taxon>Planctomycetota</taxon>
        <taxon>Planctomycetia</taxon>
        <taxon>Pirellulales</taxon>
        <taxon>Pirellulaceae</taxon>
        <taxon>Blastopirellula</taxon>
    </lineage>
</organism>
<dbReference type="Proteomes" id="UP000318878">
    <property type="component" value="Unassembled WGS sequence"/>
</dbReference>
<dbReference type="Pfam" id="PF00512">
    <property type="entry name" value="HisKA"/>
    <property type="match status" value="1"/>
</dbReference>
<dbReference type="PROSITE" id="PS50109">
    <property type="entry name" value="HIS_KIN"/>
    <property type="match status" value="1"/>
</dbReference>
<evidence type="ECO:0000256" key="4">
    <source>
        <dbReference type="ARBA" id="ARBA00022679"/>
    </source>
</evidence>
<dbReference type="InterPro" id="IPR003661">
    <property type="entry name" value="HisK_dim/P_dom"/>
</dbReference>
<proteinExistence type="predicted"/>
<reference evidence="10 11" key="1">
    <citation type="submission" date="2019-02" db="EMBL/GenBank/DDBJ databases">
        <title>Deep-cultivation of Planctomycetes and their phenomic and genomic characterization uncovers novel biology.</title>
        <authorList>
            <person name="Wiegand S."/>
            <person name="Jogler M."/>
            <person name="Boedeker C."/>
            <person name="Pinto D."/>
            <person name="Vollmers J."/>
            <person name="Rivas-Marin E."/>
            <person name="Kohn T."/>
            <person name="Peeters S.H."/>
            <person name="Heuer A."/>
            <person name="Rast P."/>
            <person name="Oberbeckmann S."/>
            <person name="Bunk B."/>
            <person name="Jeske O."/>
            <person name="Meyerdierks A."/>
            <person name="Storesund J.E."/>
            <person name="Kallscheuer N."/>
            <person name="Luecker S."/>
            <person name="Lage O.M."/>
            <person name="Pohl T."/>
            <person name="Merkel B.J."/>
            <person name="Hornburger P."/>
            <person name="Mueller R.-W."/>
            <person name="Bruemmer F."/>
            <person name="Labrenz M."/>
            <person name="Spormann A.M."/>
            <person name="Op Den Camp H."/>
            <person name="Overmann J."/>
            <person name="Amann R."/>
            <person name="Jetten M.S.M."/>
            <person name="Mascher T."/>
            <person name="Medema M.H."/>
            <person name="Devos D.P."/>
            <person name="Kaster A.-K."/>
            <person name="Ovreas L."/>
            <person name="Rohde M."/>
            <person name="Galperin M.Y."/>
            <person name="Jogler C."/>
        </authorList>
    </citation>
    <scope>NUCLEOTIDE SEQUENCE [LARGE SCALE GENOMIC DNA]</scope>
    <source>
        <strain evidence="10 11">Enr8</strain>
    </source>
</reference>
<keyword evidence="6" id="KW-0418">Kinase</keyword>
<evidence type="ECO:0000256" key="7">
    <source>
        <dbReference type="ARBA" id="ARBA00022840"/>
    </source>
</evidence>
<dbReference type="EMBL" id="SJPF01000001">
    <property type="protein sequence ID" value="TWT39129.1"/>
    <property type="molecule type" value="Genomic_DNA"/>
</dbReference>
<evidence type="ECO:0000256" key="8">
    <source>
        <dbReference type="ARBA" id="ARBA00023012"/>
    </source>
</evidence>
<dbReference type="Gene3D" id="1.10.287.130">
    <property type="match status" value="1"/>
</dbReference>
<dbReference type="CDD" id="cd00082">
    <property type="entry name" value="HisKA"/>
    <property type="match status" value="1"/>
</dbReference>
<dbReference type="PANTHER" id="PTHR43065:SF10">
    <property type="entry name" value="PEROXIDE STRESS-ACTIVATED HISTIDINE KINASE MAK3"/>
    <property type="match status" value="1"/>
</dbReference>
<keyword evidence="8" id="KW-0902">Two-component regulatory system</keyword>
<dbReference type="CDD" id="cd00075">
    <property type="entry name" value="HATPase"/>
    <property type="match status" value="1"/>
</dbReference>
<keyword evidence="11" id="KW-1185">Reference proteome</keyword>
<dbReference type="InterPro" id="IPR004358">
    <property type="entry name" value="Sig_transdc_His_kin-like_C"/>
</dbReference>
<dbReference type="GO" id="GO:0000155">
    <property type="term" value="F:phosphorelay sensor kinase activity"/>
    <property type="evidence" value="ECO:0007669"/>
    <property type="project" value="InterPro"/>
</dbReference>
<feature type="domain" description="Histidine kinase" evidence="9">
    <location>
        <begin position="63"/>
        <end position="270"/>
    </location>
</feature>
<evidence type="ECO:0000256" key="5">
    <source>
        <dbReference type="ARBA" id="ARBA00022741"/>
    </source>
</evidence>
<dbReference type="SMART" id="SM00387">
    <property type="entry name" value="HATPase_c"/>
    <property type="match status" value="1"/>
</dbReference>
<dbReference type="InterPro" id="IPR003594">
    <property type="entry name" value="HATPase_dom"/>
</dbReference>
<gene>
    <name evidence="10" type="primary">dctB_1</name>
    <name evidence="10" type="ORF">Enr8_08240</name>
</gene>
<dbReference type="InterPro" id="IPR036097">
    <property type="entry name" value="HisK_dim/P_sf"/>
</dbReference>
<evidence type="ECO:0000256" key="6">
    <source>
        <dbReference type="ARBA" id="ARBA00022777"/>
    </source>
</evidence>
<dbReference type="SMART" id="SM00388">
    <property type="entry name" value="HisKA"/>
    <property type="match status" value="1"/>
</dbReference>